<evidence type="ECO:0000256" key="1">
    <source>
        <dbReference type="SAM" id="Phobius"/>
    </source>
</evidence>
<evidence type="ECO:0000313" key="2">
    <source>
        <dbReference type="Proteomes" id="UP000694888"/>
    </source>
</evidence>
<sequence length="185" mass="20370">MASARIFFSKKRHQRNGFINEEVPVVENGYEMQESDEDEVFVQDPNLEISASKPLMHPRSKGQRATVKTRTLDCRLCAMCKPLLYFIVLVSVLCGVMATIVYVANRHKVQTHAGKLTTASEAADVSGVNDLTGKEETIVIGCDKVEVEDVWVVGVPKLLTESAFRLVDVNQDGVLDVVLGFATGE</sequence>
<dbReference type="GeneID" id="101850327"/>
<organism evidence="2 3">
    <name type="scientific">Aplysia californica</name>
    <name type="common">California sea hare</name>
    <dbReference type="NCBI Taxonomy" id="6500"/>
    <lineage>
        <taxon>Eukaryota</taxon>
        <taxon>Metazoa</taxon>
        <taxon>Spiralia</taxon>
        <taxon>Lophotrochozoa</taxon>
        <taxon>Mollusca</taxon>
        <taxon>Gastropoda</taxon>
        <taxon>Heterobranchia</taxon>
        <taxon>Euthyneura</taxon>
        <taxon>Tectipleura</taxon>
        <taxon>Aplysiida</taxon>
        <taxon>Aplysioidea</taxon>
        <taxon>Aplysiidae</taxon>
        <taxon>Aplysia</taxon>
    </lineage>
</organism>
<evidence type="ECO:0000313" key="3">
    <source>
        <dbReference type="RefSeq" id="XP_005096752.1"/>
    </source>
</evidence>
<proteinExistence type="predicted"/>
<name>A0ABM0JLX2_APLCA</name>
<keyword evidence="1" id="KW-0812">Transmembrane</keyword>
<keyword evidence="1" id="KW-0472">Membrane</keyword>
<gene>
    <name evidence="3" type="primary">LOC101850327</name>
</gene>
<dbReference type="RefSeq" id="XP_005096752.1">
    <property type="nucleotide sequence ID" value="XM_005096695.3"/>
</dbReference>
<protein>
    <submittedName>
        <fullName evidence="3">Uncharacterized protein LOC101850327</fullName>
    </submittedName>
</protein>
<keyword evidence="1" id="KW-1133">Transmembrane helix</keyword>
<dbReference type="Proteomes" id="UP000694888">
    <property type="component" value="Unplaced"/>
</dbReference>
<keyword evidence="2" id="KW-1185">Reference proteome</keyword>
<reference evidence="3" key="1">
    <citation type="submission" date="2025-08" db="UniProtKB">
        <authorList>
            <consortium name="RefSeq"/>
        </authorList>
    </citation>
    <scope>IDENTIFICATION</scope>
</reference>
<accession>A0ABM0JLX2</accession>
<feature type="transmembrane region" description="Helical" evidence="1">
    <location>
        <begin position="83"/>
        <end position="104"/>
    </location>
</feature>